<accession>H8GRZ6</accession>
<sequence>MADGGENPLEAVQTADGDAAFIFGHRVLPLVGGQSSPFGSGRAVADGGRLAGLQAVAAV</sequence>
<reference evidence="1 2" key="1">
    <citation type="journal article" date="2012" name="PLoS ONE">
        <title>Genome sequence and transcriptome analysis of the radioresistant bacterium Deinococcus gobiensis: insights into the extreme environmental adaptations.</title>
        <authorList>
            <person name="Yuan M."/>
            <person name="Chen M."/>
            <person name="Zhang W."/>
            <person name="Lu W."/>
            <person name="Wang J."/>
            <person name="Yang M."/>
            <person name="Zhao P."/>
            <person name="Tang R."/>
            <person name="Li X."/>
            <person name="Hao Y."/>
            <person name="Zhou Z."/>
            <person name="Zhan Y."/>
            <person name="Yu H."/>
            <person name="Teng C."/>
            <person name="Yan Y."/>
            <person name="Ping S."/>
            <person name="Wang Y."/>
            <person name="Lin M."/>
        </authorList>
    </citation>
    <scope>NUCLEOTIDE SEQUENCE [LARGE SCALE GENOMIC DNA]</scope>
    <source>
        <strain evidence="1 2">I-0</strain>
    </source>
</reference>
<evidence type="ECO:0000313" key="1">
    <source>
        <dbReference type="EMBL" id="AFD26387.1"/>
    </source>
</evidence>
<dbReference type="PATRIC" id="fig|745776.4.peg.2526"/>
<proteinExistence type="predicted"/>
<keyword evidence="2" id="KW-1185">Reference proteome</keyword>
<gene>
    <name evidence="1" type="ordered locus">DGo_CA2460</name>
</gene>
<dbReference type="EMBL" id="CP002191">
    <property type="protein sequence ID" value="AFD26387.1"/>
    <property type="molecule type" value="Genomic_DNA"/>
</dbReference>
<evidence type="ECO:0000313" key="2">
    <source>
        <dbReference type="Proteomes" id="UP000007575"/>
    </source>
</evidence>
<protein>
    <submittedName>
        <fullName evidence="1">Uncharacterized protein</fullName>
    </submittedName>
</protein>
<dbReference type="Proteomes" id="UP000007575">
    <property type="component" value="Chromosome"/>
</dbReference>
<dbReference type="HOGENOM" id="CLU_2952777_0_0_0"/>
<organism evidence="1 2">
    <name type="scientific">Deinococcus gobiensis (strain DSM 21396 / JCM 16679 / CGMCC 1.7299 / I-0)</name>
    <dbReference type="NCBI Taxonomy" id="745776"/>
    <lineage>
        <taxon>Bacteria</taxon>
        <taxon>Thermotogati</taxon>
        <taxon>Deinococcota</taxon>
        <taxon>Deinococci</taxon>
        <taxon>Deinococcales</taxon>
        <taxon>Deinococcaceae</taxon>
        <taxon>Deinococcus</taxon>
    </lineage>
</organism>
<dbReference type="KEGG" id="dgo:DGo_CA2460"/>
<dbReference type="AlphaFoldDB" id="H8GRZ6"/>
<name>H8GRZ6_DEIGI</name>